<dbReference type="OMA" id="AGCPHAK"/>
<evidence type="ECO:0000256" key="7">
    <source>
        <dbReference type="ARBA" id="ARBA00023294"/>
    </source>
</evidence>
<evidence type="ECO:0000256" key="3">
    <source>
        <dbReference type="ARBA" id="ARBA00022491"/>
    </source>
</evidence>
<evidence type="ECO:0000256" key="6">
    <source>
        <dbReference type="ARBA" id="ARBA00023242"/>
    </source>
</evidence>
<comment type="function">
    <text evidence="8">Aux/IAA proteins are short-lived transcriptional factors that function as repressors of early auxin response genes at low auxin concentrations.</text>
</comment>
<dbReference type="InterPro" id="IPR053793">
    <property type="entry name" value="PB1-like"/>
</dbReference>
<evidence type="ECO:0000256" key="2">
    <source>
        <dbReference type="ARBA" id="ARBA00006728"/>
    </source>
</evidence>
<feature type="domain" description="PB1" evidence="9">
    <location>
        <begin position="125"/>
        <end position="212"/>
    </location>
</feature>
<evidence type="ECO:0000256" key="8">
    <source>
        <dbReference type="RuleBase" id="RU004549"/>
    </source>
</evidence>
<dbReference type="OrthoDB" id="778717at2759"/>
<dbReference type="GO" id="GO:0006355">
    <property type="term" value="P:regulation of DNA-templated transcription"/>
    <property type="evidence" value="ECO:0007669"/>
    <property type="project" value="InterPro"/>
</dbReference>
<keyword evidence="6 8" id="KW-0539">Nucleus</keyword>
<keyword evidence="4 8" id="KW-0805">Transcription regulation</keyword>
<dbReference type="PROSITE" id="PS51745">
    <property type="entry name" value="PB1"/>
    <property type="match status" value="1"/>
</dbReference>
<accession>A0A834YUZ1</accession>
<dbReference type="InterPro" id="IPR033389">
    <property type="entry name" value="AUX/IAA_dom"/>
</dbReference>
<organism evidence="10 11">
    <name type="scientific">Tetracentron sinense</name>
    <name type="common">Spur-leaf</name>
    <dbReference type="NCBI Taxonomy" id="13715"/>
    <lineage>
        <taxon>Eukaryota</taxon>
        <taxon>Viridiplantae</taxon>
        <taxon>Streptophyta</taxon>
        <taxon>Embryophyta</taxon>
        <taxon>Tracheophyta</taxon>
        <taxon>Spermatophyta</taxon>
        <taxon>Magnoliopsida</taxon>
        <taxon>Trochodendrales</taxon>
        <taxon>Trochodendraceae</taxon>
        <taxon>Tetracentron</taxon>
    </lineage>
</organism>
<comment type="subunit">
    <text evidence="8">Homodimers and heterodimers.</text>
</comment>
<dbReference type="GO" id="GO:0009734">
    <property type="term" value="P:auxin-activated signaling pathway"/>
    <property type="evidence" value="ECO:0007669"/>
    <property type="project" value="UniProtKB-UniRule"/>
</dbReference>
<evidence type="ECO:0000256" key="1">
    <source>
        <dbReference type="ARBA" id="ARBA00004123"/>
    </source>
</evidence>
<dbReference type="Pfam" id="PF02309">
    <property type="entry name" value="AUX_IAA"/>
    <property type="match status" value="1"/>
</dbReference>
<keyword evidence="11" id="KW-1185">Reference proteome</keyword>
<protein>
    <recommendedName>
        <fullName evidence="8">Auxin-responsive protein</fullName>
    </recommendedName>
</protein>
<dbReference type="EMBL" id="JABCRI010000015">
    <property type="protein sequence ID" value="KAF8393173.1"/>
    <property type="molecule type" value="Genomic_DNA"/>
</dbReference>
<evidence type="ECO:0000256" key="4">
    <source>
        <dbReference type="ARBA" id="ARBA00023015"/>
    </source>
</evidence>
<sequence length="212" mass="24444">MELQLGLALPSNPIKGFDLNTHFYEPKDQLVGADSWSYGCCFESKNNSNKRSFEEAFEKTRVVTETLPLLLWNDRSNEEDDRKGFEKSFSSTITEDEGEGDCLVGWPPLKSWRMKLQHQSHGSNSMYVKVKMEGVGIGRKIDLNLHRSYQTLTVTLISMFEKYQKSVRGTKDGTQYTLTYQDREGDWLLAGDVPWQTFIRSVKRLKIQRNNG</sequence>
<dbReference type="InterPro" id="IPR003311">
    <property type="entry name" value="AUX_IAA"/>
</dbReference>
<evidence type="ECO:0000259" key="9">
    <source>
        <dbReference type="PROSITE" id="PS51745"/>
    </source>
</evidence>
<gene>
    <name evidence="10" type="ORF">HHK36_021414</name>
</gene>
<keyword evidence="5 8" id="KW-0804">Transcription</keyword>
<dbReference type="GO" id="GO:0005634">
    <property type="term" value="C:nucleus"/>
    <property type="evidence" value="ECO:0007669"/>
    <property type="project" value="UniProtKB-SubCell"/>
</dbReference>
<evidence type="ECO:0000313" key="10">
    <source>
        <dbReference type="EMBL" id="KAF8393173.1"/>
    </source>
</evidence>
<dbReference type="PANTHER" id="PTHR31734">
    <property type="entry name" value="AUXIN-RESPONSIVE PROTEIN IAA17"/>
    <property type="match status" value="1"/>
</dbReference>
<dbReference type="Proteomes" id="UP000655225">
    <property type="component" value="Unassembled WGS sequence"/>
</dbReference>
<name>A0A834YUZ1_TETSI</name>
<dbReference type="PANTHER" id="PTHR31734:SF38">
    <property type="entry name" value="AUXIN-RESPONSIVE PROTEIN IAA29"/>
    <property type="match status" value="1"/>
</dbReference>
<dbReference type="Gene3D" id="3.10.20.90">
    <property type="entry name" value="Phosphatidylinositol 3-kinase Catalytic Subunit, Chain A, domain 1"/>
    <property type="match status" value="1"/>
</dbReference>
<comment type="subcellular location">
    <subcellularLocation>
        <location evidence="1 8">Nucleus</location>
    </subcellularLocation>
</comment>
<dbReference type="SUPFAM" id="SSF54277">
    <property type="entry name" value="CAD &amp; PB1 domains"/>
    <property type="match status" value="1"/>
</dbReference>
<keyword evidence="3 8" id="KW-0678">Repressor</keyword>
<reference evidence="10 11" key="1">
    <citation type="submission" date="2020-04" db="EMBL/GenBank/DDBJ databases">
        <title>Plant Genome Project.</title>
        <authorList>
            <person name="Zhang R.-G."/>
        </authorList>
    </citation>
    <scope>NUCLEOTIDE SEQUENCE [LARGE SCALE GENOMIC DNA]</scope>
    <source>
        <strain evidence="10">YNK0</strain>
        <tissue evidence="10">Leaf</tissue>
    </source>
</reference>
<comment type="caution">
    <text evidence="10">The sequence shown here is derived from an EMBL/GenBank/DDBJ whole genome shotgun (WGS) entry which is preliminary data.</text>
</comment>
<evidence type="ECO:0000256" key="5">
    <source>
        <dbReference type="ARBA" id="ARBA00023163"/>
    </source>
</evidence>
<evidence type="ECO:0000313" key="11">
    <source>
        <dbReference type="Proteomes" id="UP000655225"/>
    </source>
</evidence>
<proteinExistence type="inferred from homology"/>
<keyword evidence="7 8" id="KW-0927">Auxin signaling pathway</keyword>
<comment type="similarity">
    <text evidence="2 8">Belongs to the Aux/IAA family.</text>
</comment>
<dbReference type="AlphaFoldDB" id="A0A834YUZ1"/>